<evidence type="ECO:0000313" key="3">
    <source>
        <dbReference type="EMBL" id="SDL99421.1"/>
    </source>
</evidence>
<gene>
    <name evidence="2" type="ORF">AML91_26570</name>
    <name evidence="3" type="ORF">SAMN05216191_107243</name>
</gene>
<organism evidence="3 5">
    <name type="scientific">Paenibacillus jilunlii</name>
    <dbReference type="NCBI Taxonomy" id="682956"/>
    <lineage>
        <taxon>Bacteria</taxon>
        <taxon>Bacillati</taxon>
        <taxon>Bacillota</taxon>
        <taxon>Bacilli</taxon>
        <taxon>Bacillales</taxon>
        <taxon>Paenibacillaceae</taxon>
        <taxon>Paenibacillus</taxon>
    </lineage>
</organism>
<proteinExistence type="predicted"/>
<evidence type="ECO:0000256" key="1">
    <source>
        <dbReference type="SAM" id="Phobius"/>
    </source>
</evidence>
<dbReference type="EMBL" id="LIPY01000123">
    <property type="protein sequence ID" value="KWX70623.1"/>
    <property type="molecule type" value="Genomic_DNA"/>
</dbReference>
<evidence type="ECO:0000313" key="4">
    <source>
        <dbReference type="Proteomes" id="UP000070252"/>
    </source>
</evidence>
<sequence>MNFGKGYEGLPSIFLGLALWDIIVALLTTGLRRFLSDRMLMGISMISGASLIGFGIYFGIQGIRALFF</sequence>
<feature type="transmembrane region" description="Helical" evidence="1">
    <location>
        <begin position="43"/>
        <end position="67"/>
    </location>
</feature>
<accession>A0A1G9PLN8</accession>
<reference evidence="2 4" key="1">
    <citation type="submission" date="2015-08" db="EMBL/GenBank/DDBJ databases">
        <title>Genome of Paenibacillus jilunlii.</title>
        <authorList>
            <person name="Sant'Anna F.H."/>
            <person name="Ambrosini A."/>
            <person name="Souza R."/>
            <person name="Bach E."/>
            <person name="Fernandes G."/>
            <person name="Balsanelli E."/>
            <person name="Baura V.A."/>
            <person name="Pedrosa F.O."/>
            <person name="Souza E.M."/>
            <person name="Passaglia L."/>
        </authorList>
    </citation>
    <scope>NUCLEOTIDE SEQUENCE [LARGE SCALE GENOMIC DNA]</scope>
    <source>
        <strain evidence="2 4">DSM 23019</strain>
    </source>
</reference>
<evidence type="ECO:0000313" key="5">
    <source>
        <dbReference type="Proteomes" id="UP000182783"/>
    </source>
</evidence>
<protein>
    <submittedName>
        <fullName evidence="3">Uncharacterized protein</fullName>
    </submittedName>
</protein>
<keyword evidence="1" id="KW-1133">Transmembrane helix</keyword>
<feature type="transmembrane region" description="Helical" evidence="1">
    <location>
        <begin position="12"/>
        <end position="31"/>
    </location>
</feature>
<keyword evidence="1" id="KW-0812">Transmembrane</keyword>
<keyword evidence="1" id="KW-0472">Membrane</keyword>
<name>A0A1G9PLN8_9BACL</name>
<dbReference type="RefSeq" id="WP_062527383.1">
    <property type="nucleotide sequence ID" value="NZ_CP048429.1"/>
</dbReference>
<keyword evidence="4" id="KW-1185">Reference proteome</keyword>
<dbReference type="AlphaFoldDB" id="A0A1G9PLN8"/>
<dbReference type="EMBL" id="FNGM01000007">
    <property type="protein sequence ID" value="SDL99421.1"/>
    <property type="molecule type" value="Genomic_DNA"/>
</dbReference>
<reference evidence="3 5" key="2">
    <citation type="submission" date="2016-10" db="EMBL/GenBank/DDBJ databases">
        <authorList>
            <person name="de Groot N.N."/>
        </authorList>
    </citation>
    <scope>NUCLEOTIDE SEQUENCE [LARGE SCALE GENOMIC DNA]</scope>
    <source>
        <strain evidence="3 5">CGMCC 1.10239</strain>
    </source>
</reference>
<evidence type="ECO:0000313" key="2">
    <source>
        <dbReference type="EMBL" id="KWX70623.1"/>
    </source>
</evidence>
<dbReference type="Proteomes" id="UP000182783">
    <property type="component" value="Unassembled WGS sequence"/>
</dbReference>
<dbReference type="Proteomes" id="UP000070252">
    <property type="component" value="Unassembled WGS sequence"/>
</dbReference>